<dbReference type="GO" id="GO:0005886">
    <property type="term" value="C:plasma membrane"/>
    <property type="evidence" value="ECO:0007669"/>
    <property type="project" value="TreeGrafter"/>
</dbReference>
<evidence type="ECO:0000256" key="3">
    <source>
        <dbReference type="ARBA" id="ARBA00012438"/>
    </source>
</evidence>
<dbReference type="PRINTS" id="PR00344">
    <property type="entry name" value="BCTRLSENSOR"/>
</dbReference>
<dbReference type="InterPro" id="IPR036097">
    <property type="entry name" value="HisK_dim/P_sf"/>
</dbReference>
<evidence type="ECO:0000256" key="2">
    <source>
        <dbReference type="ARBA" id="ARBA00004370"/>
    </source>
</evidence>
<keyword evidence="5" id="KW-0808">Transferase</keyword>
<comment type="caution">
    <text evidence="12">The sequence shown here is derived from an EMBL/GenBank/DDBJ whole genome shotgun (WGS) entry which is preliminary data.</text>
</comment>
<keyword evidence="9 10" id="KW-0472">Membrane</keyword>
<evidence type="ECO:0000256" key="6">
    <source>
        <dbReference type="ARBA" id="ARBA00022692"/>
    </source>
</evidence>
<dbReference type="AlphaFoldDB" id="A0A3D9XQM0"/>
<gene>
    <name evidence="12" type="ORF">BDD41_1184</name>
</gene>
<evidence type="ECO:0000256" key="1">
    <source>
        <dbReference type="ARBA" id="ARBA00000085"/>
    </source>
</evidence>
<evidence type="ECO:0000259" key="11">
    <source>
        <dbReference type="PROSITE" id="PS50109"/>
    </source>
</evidence>
<dbReference type="InterPro" id="IPR003594">
    <property type="entry name" value="HATPase_dom"/>
</dbReference>
<evidence type="ECO:0000256" key="7">
    <source>
        <dbReference type="ARBA" id="ARBA00022777"/>
    </source>
</evidence>
<evidence type="ECO:0000313" key="12">
    <source>
        <dbReference type="EMBL" id="REF72695.1"/>
    </source>
</evidence>
<evidence type="ECO:0000256" key="4">
    <source>
        <dbReference type="ARBA" id="ARBA00022553"/>
    </source>
</evidence>
<comment type="subcellular location">
    <subcellularLocation>
        <location evidence="2">Membrane</location>
    </subcellularLocation>
</comment>
<evidence type="ECO:0000256" key="9">
    <source>
        <dbReference type="ARBA" id="ARBA00023136"/>
    </source>
</evidence>
<dbReference type="InterPro" id="IPR005467">
    <property type="entry name" value="His_kinase_dom"/>
</dbReference>
<dbReference type="Gene3D" id="3.30.565.10">
    <property type="entry name" value="Histidine kinase-like ATPase, C-terminal domain"/>
    <property type="match status" value="1"/>
</dbReference>
<dbReference type="CDD" id="cd00082">
    <property type="entry name" value="HisKA"/>
    <property type="match status" value="1"/>
</dbReference>
<organism evidence="12 13">
    <name type="scientific">Paracoccus versutus</name>
    <name type="common">Thiobacillus versutus</name>
    <dbReference type="NCBI Taxonomy" id="34007"/>
    <lineage>
        <taxon>Bacteria</taxon>
        <taxon>Pseudomonadati</taxon>
        <taxon>Pseudomonadota</taxon>
        <taxon>Alphaproteobacteria</taxon>
        <taxon>Rhodobacterales</taxon>
        <taxon>Paracoccaceae</taxon>
        <taxon>Paracoccus</taxon>
    </lineage>
</organism>
<sequence length="460" mass="49310">MIRSIRWRLVLAGGLAIALALALSGMGLAVLFERHVERVAVADLQARALALAAMVQPEAETGARLRAPPDDPLYDQPFSGHYWQVMLGSELRRSRSLWDYTLPSDQPAPAPGETAVRTLTGPRGEPLLAVEQSLVAGREAVPLRIILASDRDELALARRGFLGDLLPYLGLLGAMLLLASWVQITVGLRPLRQVGARVAALVSGGRPRIGQDLPTEVIPLATQIDELLDARDRELGRARHRAANLAHGLKTPLQALLGDAAELEARGEVEIARNIEAVAQQMRRHVDRELARARLQSGRDAQSAEPDRIATRLIGVLRRTPLGAGIDWRLSAPPGLAARIGPDELTEALGALLENAMRHARGMVRISARRKDGRILIAILDDGPGVPEAELERLTQRGLSLDPSGEGQGIGLAVVADIVDAAQGELRLRNAHPGFLAELHLEAAPPASQGAAPSPFPKSP</sequence>
<dbReference type="InterPro" id="IPR004358">
    <property type="entry name" value="Sig_transdc_His_kin-like_C"/>
</dbReference>
<dbReference type="InterPro" id="IPR003661">
    <property type="entry name" value="HisK_dim/P_dom"/>
</dbReference>
<dbReference type="PROSITE" id="PS50109">
    <property type="entry name" value="HIS_KIN"/>
    <property type="match status" value="1"/>
</dbReference>
<reference evidence="12 13" key="1">
    <citation type="submission" date="2018-08" db="EMBL/GenBank/DDBJ databases">
        <title>Genomic Encyclopedia of Archaeal and Bacterial Type Strains, Phase II (KMG-II): from individual species to whole genera.</title>
        <authorList>
            <person name="Goeker M."/>
        </authorList>
    </citation>
    <scope>NUCLEOTIDE SEQUENCE [LARGE SCALE GENOMIC DNA]</scope>
    <source>
        <strain evidence="12 13">DSM 17099</strain>
    </source>
</reference>
<dbReference type="EC" id="2.7.13.3" evidence="3"/>
<keyword evidence="7 12" id="KW-0418">Kinase</keyword>
<dbReference type="EMBL" id="QTUJ01000001">
    <property type="protein sequence ID" value="REF72695.1"/>
    <property type="molecule type" value="Genomic_DNA"/>
</dbReference>
<dbReference type="SUPFAM" id="SSF55874">
    <property type="entry name" value="ATPase domain of HSP90 chaperone/DNA topoisomerase II/histidine kinase"/>
    <property type="match status" value="1"/>
</dbReference>
<dbReference type="PANTHER" id="PTHR45436:SF5">
    <property type="entry name" value="SENSOR HISTIDINE KINASE TRCS"/>
    <property type="match status" value="1"/>
</dbReference>
<feature type="transmembrane region" description="Helical" evidence="10">
    <location>
        <begin position="165"/>
        <end position="188"/>
    </location>
</feature>
<dbReference type="SMART" id="SM00387">
    <property type="entry name" value="HATPase_c"/>
    <property type="match status" value="1"/>
</dbReference>
<dbReference type="Pfam" id="PF02518">
    <property type="entry name" value="HATPase_c"/>
    <property type="match status" value="1"/>
</dbReference>
<dbReference type="PANTHER" id="PTHR45436">
    <property type="entry name" value="SENSOR HISTIDINE KINASE YKOH"/>
    <property type="match status" value="1"/>
</dbReference>
<dbReference type="Proteomes" id="UP000256941">
    <property type="component" value="Unassembled WGS sequence"/>
</dbReference>
<evidence type="ECO:0000256" key="5">
    <source>
        <dbReference type="ARBA" id="ARBA00022679"/>
    </source>
</evidence>
<dbReference type="GO" id="GO:0000155">
    <property type="term" value="F:phosphorelay sensor kinase activity"/>
    <property type="evidence" value="ECO:0007669"/>
    <property type="project" value="InterPro"/>
</dbReference>
<dbReference type="InterPro" id="IPR036890">
    <property type="entry name" value="HATPase_C_sf"/>
</dbReference>
<protein>
    <recommendedName>
        <fullName evidence="3">histidine kinase</fullName>
        <ecNumber evidence="3">2.7.13.3</ecNumber>
    </recommendedName>
</protein>
<evidence type="ECO:0000313" key="13">
    <source>
        <dbReference type="Proteomes" id="UP000256941"/>
    </source>
</evidence>
<keyword evidence="8 10" id="KW-1133">Transmembrane helix</keyword>
<comment type="catalytic activity">
    <reaction evidence="1">
        <text>ATP + protein L-histidine = ADP + protein N-phospho-L-histidine.</text>
        <dbReference type="EC" id="2.7.13.3"/>
    </reaction>
</comment>
<dbReference type="InterPro" id="IPR050428">
    <property type="entry name" value="TCS_sensor_his_kinase"/>
</dbReference>
<dbReference type="SUPFAM" id="SSF47384">
    <property type="entry name" value="Homodimeric domain of signal transducing histidine kinase"/>
    <property type="match status" value="1"/>
</dbReference>
<feature type="domain" description="Histidine kinase" evidence="11">
    <location>
        <begin position="244"/>
        <end position="445"/>
    </location>
</feature>
<keyword evidence="4" id="KW-0597">Phosphoprotein</keyword>
<proteinExistence type="predicted"/>
<accession>A0A3D9XQM0</accession>
<evidence type="ECO:0000256" key="8">
    <source>
        <dbReference type="ARBA" id="ARBA00022989"/>
    </source>
</evidence>
<dbReference type="RefSeq" id="WP_116221041.1">
    <property type="nucleotide sequence ID" value="NZ_CP038196.1"/>
</dbReference>
<evidence type="ECO:0000256" key="10">
    <source>
        <dbReference type="SAM" id="Phobius"/>
    </source>
</evidence>
<name>A0A3D9XQM0_PARVE</name>
<keyword evidence="6 10" id="KW-0812">Transmembrane</keyword>